<dbReference type="AlphaFoldDB" id="C8W282"/>
<organism evidence="1 2">
    <name type="scientific">Desulfofarcimen acetoxidans (strain ATCC 49208 / DSM 771 / KCTC 5769 / VKM B-1644 / 5575)</name>
    <name type="common">Desulfotomaculum acetoxidans</name>
    <dbReference type="NCBI Taxonomy" id="485916"/>
    <lineage>
        <taxon>Bacteria</taxon>
        <taxon>Bacillati</taxon>
        <taxon>Bacillota</taxon>
        <taxon>Clostridia</taxon>
        <taxon>Eubacteriales</taxon>
        <taxon>Peptococcaceae</taxon>
        <taxon>Desulfofarcimen</taxon>
    </lineage>
</organism>
<reference evidence="1 2" key="1">
    <citation type="journal article" date="2009" name="Stand. Genomic Sci.">
        <title>Complete genome sequence of Desulfotomaculum acetoxidans type strain (5575).</title>
        <authorList>
            <person name="Spring S."/>
            <person name="Lapidus A."/>
            <person name="Schroder M."/>
            <person name="Gleim D."/>
            <person name="Sims D."/>
            <person name="Meincke L."/>
            <person name="Glavina Del Rio T."/>
            <person name="Tice H."/>
            <person name="Copeland A."/>
            <person name="Cheng J.F."/>
            <person name="Lucas S."/>
            <person name="Chen F."/>
            <person name="Nolan M."/>
            <person name="Bruce D."/>
            <person name="Goodwin L."/>
            <person name="Pitluck S."/>
            <person name="Ivanova N."/>
            <person name="Mavromatis K."/>
            <person name="Mikhailova N."/>
            <person name="Pati A."/>
            <person name="Chen A."/>
            <person name="Palaniappan K."/>
            <person name="Land M."/>
            <person name="Hauser L."/>
            <person name="Chang Y.J."/>
            <person name="Jeffries C.D."/>
            <person name="Chain P."/>
            <person name="Saunders E."/>
            <person name="Brettin T."/>
            <person name="Detter J.C."/>
            <person name="Goker M."/>
            <person name="Bristow J."/>
            <person name="Eisen J.A."/>
            <person name="Markowitz V."/>
            <person name="Hugenholtz P."/>
            <person name="Kyrpides N.C."/>
            <person name="Klenk H.P."/>
            <person name="Han C."/>
        </authorList>
    </citation>
    <scope>NUCLEOTIDE SEQUENCE [LARGE SCALE GENOMIC DNA]</scope>
    <source>
        <strain evidence="2">ATCC 49208 / DSM 771 / VKM B-1644</strain>
    </source>
</reference>
<proteinExistence type="predicted"/>
<evidence type="ECO:0000313" key="2">
    <source>
        <dbReference type="Proteomes" id="UP000002217"/>
    </source>
</evidence>
<sequence>MSLSKVNTKADFLVNGKPVEVKLNKHYLKIFHFKVDQLNSYLKQEAVVLWVNGYKTDNPVFTVIKK</sequence>
<keyword evidence="2" id="KW-1185">Reference proteome</keyword>
<dbReference type="STRING" id="485916.Dtox_0841"/>
<dbReference type="Proteomes" id="UP000002217">
    <property type="component" value="Chromosome"/>
</dbReference>
<protein>
    <submittedName>
        <fullName evidence="1">Uncharacterized protein</fullName>
    </submittedName>
</protein>
<evidence type="ECO:0000313" key="1">
    <source>
        <dbReference type="EMBL" id="ACV61746.1"/>
    </source>
</evidence>
<dbReference type="HOGENOM" id="CLU_2824043_0_0_9"/>
<dbReference type="EMBL" id="CP001720">
    <property type="protein sequence ID" value="ACV61746.1"/>
    <property type="molecule type" value="Genomic_DNA"/>
</dbReference>
<gene>
    <name evidence="1" type="ordered locus">Dtox_0841</name>
</gene>
<accession>C8W282</accession>
<dbReference type="RefSeq" id="WP_015756463.1">
    <property type="nucleotide sequence ID" value="NC_013216.1"/>
</dbReference>
<name>C8W282_DESAS</name>
<dbReference type="KEGG" id="dae:Dtox_0841"/>